<organism evidence="1 2">
    <name type="scientific">Desulfonema limicola</name>
    <dbReference type="NCBI Taxonomy" id="45656"/>
    <lineage>
        <taxon>Bacteria</taxon>
        <taxon>Pseudomonadati</taxon>
        <taxon>Thermodesulfobacteriota</taxon>
        <taxon>Desulfobacteria</taxon>
        <taxon>Desulfobacterales</taxon>
        <taxon>Desulfococcaceae</taxon>
        <taxon>Desulfonema</taxon>
    </lineage>
</organism>
<sequence length="221" mass="24757">MINAKETLADRIDLQFFGRVSASVSHDFKNALAVINENAGLLQDLVLMSEKGIPLNPERVKAVAEKVRERVSIADSMVKNFNKFTHSVDTHVIEIELIEYIELLVELSRRTASKYGTAVLFNRPQTQVMIKTSPFYLTCLCWHCLEAAMKSGENTKTISIIIETAEDGIRICFVSSKDKFNIPDTFPGNMETYLLNTLNAVYSADNNGGKIFLLFPKSINS</sequence>
<protein>
    <submittedName>
        <fullName evidence="1">Uncharacterized protein</fullName>
    </submittedName>
</protein>
<keyword evidence="2" id="KW-1185">Reference proteome</keyword>
<dbReference type="Gene3D" id="1.10.287.130">
    <property type="match status" value="1"/>
</dbReference>
<name>A0A975GIX7_9BACT</name>
<proteinExistence type="predicted"/>
<accession>A0A975GIX7</accession>
<dbReference type="KEGG" id="dli:dnl_53170"/>
<reference evidence="1" key="1">
    <citation type="journal article" date="2021" name="Microb. Physiol.">
        <title>Proteogenomic Insights into the Physiology of Marine, Sulfate-Reducing, Filamentous Desulfonema limicola and Desulfonema magnum.</title>
        <authorList>
            <person name="Schnaars V."/>
            <person name="Wohlbrand L."/>
            <person name="Scheve S."/>
            <person name="Hinrichs C."/>
            <person name="Reinhardt R."/>
            <person name="Rabus R."/>
        </authorList>
    </citation>
    <scope>NUCLEOTIDE SEQUENCE</scope>
    <source>
        <strain evidence="1">5ac10</strain>
    </source>
</reference>
<dbReference type="RefSeq" id="WP_207688801.1">
    <property type="nucleotide sequence ID" value="NZ_CP061799.1"/>
</dbReference>
<dbReference type="EMBL" id="CP061799">
    <property type="protein sequence ID" value="QTA82931.1"/>
    <property type="molecule type" value="Genomic_DNA"/>
</dbReference>
<dbReference type="Proteomes" id="UP000663720">
    <property type="component" value="Chromosome"/>
</dbReference>
<evidence type="ECO:0000313" key="1">
    <source>
        <dbReference type="EMBL" id="QTA82931.1"/>
    </source>
</evidence>
<dbReference type="AlphaFoldDB" id="A0A975GIX7"/>
<evidence type="ECO:0000313" key="2">
    <source>
        <dbReference type="Proteomes" id="UP000663720"/>
    </source>
</evidence>
<gene>
    <name evidence="1" type="ORF">dnl_53170</name>
</gene>